<comment type="caution">
    <text evidence="1">The sequence shown here is derived from an EMBL/GenBank/DDBJ whole genome shotgun (WGS) entry which is preliminary data.</text>
</comment>
<name>A0ABQ9GPW2_9NEOP</name>
<dbReference type="Proteomes" id="UP001159363">
    <property type="component" value="Chromosome 9"/>
</dbReference>
<gene>
    <name evidence="1" type="ORF">PR048_024882</name>
</gene>
<sequence>MRESGVRPRVILSRTPHTRRTIRAIAGDATRRLAAHRTEFISGLAEKKLAAEENDLLAADAMENLDLPRRLVGRGKTTHPRMWDSCRTMPLAGGFSRGSSVSPALSFRRCFIIISITLIGSQALDVKSCPNLFTTRPVLYWRTSARCLVYIAVPDRWSVSMEQPRNEVAGEIGYLGEKPVEQRHVKKETYRSMTLQLARWRSDELWSTRIENVLYAFGRSIATPPPPPLPQNMLELRAKILTLQGMDYRRAPTIRDLYNSIPRHLAKCVGKHDGQASY</sequence>
<organism evidence="1 2">
    <name type="scientific">Dryococelus australis</name>
    <dbReference type="NCBI Taxonomy" id="614101"/>
    <lineage>
        <taxon>Eukaryota</taxon>
        <taxon>Metazoa</taxon>
        <taxon>Ecdysozoa</taxon>
        <taxon>Arthropoda</taxon>
        <taxon>Hexapoda</taxon>
        <taxon>Insecta</taxon>
        <taxon>Pterygota</taxon>
        <taxon>Neoptera</taxon>
        <taxon>Polyneoptera</taxon>
        <taxon>Phasmatodea</taxon>
        <taxon>Verophasmatodea</taxon>
        <taxon>Anareolatae</taxon>
        <taxon>Phasmatidae</taxon>
        <taxon>Eurycanthinae</taxon>
        <taxon>Dryococelus</taxon>
    </lineage>
</organism>
<evidence type="ECO:0000313" key="1">
    <source>
        <dbReference type="EMBL" id="KAJ8874042.1"/>
    </source>
</evidence>
<reference evidence="1 2" key="1">
    <citation type="submission" date="2023-02" db="EMBL/GenBank/DDBJ databases">
        <title>LHISI_Scaffold_Assembly.</title>
        <authorList>
            <person name="Stuart O.P."/>
            <person name="Cleave R."/>
            <person name="Magrath M.J.L."/>
            <person name="Mikheyev A.S."/>
        </authorList>
    </citation>
    <scope>NUCLEOTIDE SEQUENCE [LARGE SCALE GENOMIC DNA]</scope>
    <source>
        <strain evidence="1">Daus_M_001</strain>
        <tissue evidence="1">Leg muscle</tissue>
    </source>
</reference>
<accession>A0ABQ9GPW2</accession>
<proteinExistence type="predicted"/>
<keyword evidence="2" id="KW-1185">Reference proteome</keyword>
<evidence type="ECO:0000313" key="2">
    <source>
        <dbReference type="Proteomes" id="UP001159363"/>
    </source>
</evidence>
<dbReference type="EMBL" id="JARBHB010000010">
    <property type="protein sequence ID" value="KAJ8874042.1"/>
    <property type="molecule type" value="Genomic_DNA"/>
</dbReference>
<protein>
    <submittedName>
        <fullName evidence="1">Uncharacterized protein</fullName>
    </submittedName>
</protein>